<dbReference type="Proteomes" id="UP000548726">
    <property type="component" value="Unassembled WGS sequence"/>
</dbReference>
<proteinExistence type="predicted"/>
<sequence>MTKTERHSSPLDRKLQIELLEKMAAVYPAYLNVGKIPQNNGQHVRAVIANIYYLMEHGLCIAQEFDEIGSDVHLGPPKITAKGLDFLADDGGLDAILSVVTVRFDADTLKSLLANKIDETDASEEEKTFFKKQLEALPDAALKAGTSELVKLGLVSVPNIFHWLQTLAPHV</sequence>
<dbReference type="RefSeq" id="WP_086654874.1">
    <property type="nucleotide sequence ID" value="NZ_BLJP01000012.1"/>
</dbReference>
<evidence type="ECO:0008006" key="3">
    <source>
        <dbReference type="Google" id="ProtNLM"/>
    </source>
</evidence>
<accession>A0A6V8IGJ6</accession>
<evidence type="ECO:0000313" key="1">
    <source>
        <dbReference type="EMBL" id="GFE94405.1"/>
    </source>
</evidence>
<comment type="caution">
    <text evidence="1">The sequence shown here is derived from an EMBL/GenBank/DDBJ whole genome shotgun (WGS) entry which is preliminary data.</text>
</comment>
<dbReference type="AlphaFoldDB" id="A0A6V8IGJ6"/>
<gene>
    <name evidence="1" type="ORF">DmAi_24640</name>
</gene>
<evidence type="ECO:0000313" key="2">
    <source>
        <dbReference type="Proteomes" id="UP000548726"/>
    </source>
</evidence>
<keyword evidence="2" id="KW-1185">Reference proteome</keyword>
<organism evidence="1 2">
    <name type="scientific">Acetobacter persici</name>
    <dbReference type="NCBI Taxonomy" id="1076596"/>
    <lineage>
        <taxon>Bacteria</taxon>
        <taxon>Pseudomonadati</taxon>
        <taxon>Pseudomonadota</taxon>
        <taxon>Alphaproteobacteria</taxon>
        <taxon>Acetobacterales</taxon>
        <taxon>Acetobacteraceae</taxon>
        <taxon>Acetobacter</taxon>
    </lineage>
</organism>
<reference evidence="1 2" key="1">
    <citation type="journal article" date="2020" name="Cell Rep.">
        <title>Local necrotic cells trigger systemic immune activation via gut microbiome dysbiosis in Drosophila.</title>
        <authorList>
            <person name="Kosakamoto H."/>
            <person name="Yamauchi T."/>
            <person name="Akuzawa-Tokita Y."/>
            <person name="Nishimura K."/>
            <person name="Soga T."/>
            <person name="Murakami T."/>
            <person name="Mori H."/>
            <person name="Yamamoto K."/>
            <person name="Miyazaki R."/>
            <person name="Koto A."/>
            <person name="Miura M."/>
            <person name="Obata F."/>
        </authorList>
    </citation>
    <scope>NUCLEOTIDE SEQUENCE [LARGE SCALE GENOMIC DNA]</scope>
    <source>
        <strain evidence="1 2">Ai</strain>
    </source>
</reference>
<dbReference type="EMBL" id="BLJP01000012">
    <property type="protein sequence ID" value="GFE94405.1"/>
    <property type="molecule type" value="Genomic_DNA"/>
</dbReference>
<protein>
    <recommendedName>
        <fullName evidence="3">DUF2513 domain-containing protein</fullName>
    </recommendedName>
</protein>
<name>A0A6V8IGJ6_9PROT</name>